<dbReference type="AlphaFoldDB" id="A0A4D7QUZ0"/>
<dbReference type="Proteomes" id="UP000298588">
    <property type="component" value="Chromosome"/>
</dbReference>
<keyword evidence="3 5" id="KW-0067">ATP-binding</keyword>
<dbReference type="SUPFAM" id="SSF52540">
    <property type="entry name" value="P-loop containing nucleoside triphosphate hydrolases"/>
    <property type="match status" value="1"/>
</dbReference>
<dbReference type="InterPro" id="IPR051120">
    <property type="entry name" value="ABC_AA/LPS_Transport"/>
</dbReference>
<dbReference type="InterPro" id="IPR003593">
    <property type="entry name" value="AAA+_ATPase"/>
</dbReference>
<dbReference type="GO" id="GO:0016887">
    <property type="term" value="F:ATP hydrolysis activity"/>
    <property type="evidence" value="ECO:0007669"/>
    <property type="project" value="InterPro"/>
</dbReference>
<accession>A0A4D7QUZ0</accession>
<evidence type="ECO:0000256" key="1">
    <source>
        <dbReference type="ARBA" id="ARBA00022448"/>
    </source>
</evidence>
<dbReference type="PANTHER" id="PTHR45772:SF1">
    <property type="entry name" value="ABC TRANSPORTER ATP-BINDING PROTEIN"/>
    <property type="match status" value="1"/>
</dbReference>
<dbReference type="PANTHER" id="PTHR45772">
    <property type="entry name" value="CONSERVED COMPONENT OF ABC TRANSPORTER FOR NATURAL AMINO ACIDS-RELATED"/>
    <property type="match status" value="1"/>
</dbReference>
<name>A0A4D7QUZ0_9HYPH</name>
<evidence type="ECO:0000313" key="6">
    <source>
        <dbReference type="Proteomes" id="UP000298588"/>
    </source>
</evidence>
<keyword evidence="1" id="KW-0813">Transport</keyword>
<evidence type="ECO:0000256" key="3">
    <source>
        <dbReference type="ARBA" id="ARBA00022840"/>
    </source>
</evidence>
<organism evidence="5 6">
    <name type="scientific">Phreatobacter aquaticus</name>
    <dbReference type="NCBI Taxonomy" id="2570229"/>
    <lineage>
        <taxon>Bacteria</taxon>
        <taxon>Pseudomonadati</taxon>
        <taxon>Pseudomonadota</taxon>
        <taxon>Alphaproteobacteria</taxon>
        <taxon>Hyphomicrobiales</taxon>
        <taxon>Phreatobacteraceae</taxon>
        <taxon>Phreatobacter</taxon>
    </lineage>
</organism>
<reference evidence="5 6" key="1">
    <citation type="submission" date="2019-04" db="EMBL/GenBank/DDBJ databases">
        <title>Phreatobacter aquaticus sp. nov.</title>
        <authorList>
            <person name="Choi A."/>
            <person name="Baek K."/>
        </authorList>
    </citation>
    <scope>NUCLEOTIDE SEQUENCE [LARGE SCALE GENOMIC DNA]</scope>
    <source>
        <strain evidence="5 6">NMCR1094</strain>
    </source>
</reference>
<protein>
    <submittedName>
        <fullName evidence="5">ABC transporter ATP-binding protein</fullName>
    </submittedName>
</protein>
<dbReference type="InterPro" id="IPR032823">
    <property type="entry name" value="BCA_ABC_TP_C"/>
</dbReference>
<dbReference type="KEGG" id="paqt:E8L99_19505"/>
<evidence type="ECO:0000259" key="4">
    <source>
        <dbReference type="PROSITE" id="PS50893"/>
    </source>
</evidence>
<dbReference type="FunFam" id="3.40.50.300:FF:000421">
    <property type="entry name" value="Branched-chain amino acid ABC transporter ATP-binding protein"/>
    <property type="match status" value="1"/>
</dbReference>
<evidence type="ECO:0000313" key="5">
    <source>
        <dbReference type="EMBL" id="QCK87782.1"/>
    </source>
</evidence>
<dbReference type="Pfam" id="PF00005">
    <property type="entry name" value="ABC_tran"/>
    <property type="match status" value="1"/>
</dbReference>
<dbReference type="CDD" id="cd03219">
    <property type="entry name" value="ABC_Mj1267_LivG_branched"/>
    <property type="match status" value="1"/>
</dbReference>
<dbReference type="EMBL" id="CP039865">
    <property type="protein sequence ID" value="QCK87782.1"/>
    <property type="molecule type" value="Genomic_DNA"/>
</dbReference>
<dbReference type="OrthoDB" id="9779872at2"/>
<sequence>MNPTNSSMQILSDRPIVLACDGIERSFGGLKALKGTSLDVREGEIFGLVGPNGSGKTTLVNVVTGFYPPNAGTVTLFGENITHVAPHQIARKGVARTFQNLALFKGMSVLDNILIGRHTHMHPSALGTLFYWWWAEKEELAHRRFVEEIIEFMQLQDIRDEPVETIPLGLQKRVELARALVAEPRFLILDEPMAGMNQEEKEYIARFILDARESRGVTILIIEHHMDVVTAICDRVVVLSYGEIISQGRPQEAIAHPKVVSAYLGERGAKRHNAGVAS</sequence>
<dbReference type="PROSITE" id="PS50893">
    <property type="entry name" value="ABC_TRANSPORTER_2"/>
    <property type="match status" value="1"/>
</dbReference>
<dbReference type="SMART" id="SM00382">
    <property type="entry name" value="AAA"/>
    <property type="match status" value="1"/>
</dbReference>
<keyword evidence="6" id="KW-1185">Reference proteome</keyword>
<dbReference type="InterPro" id="IPR003439">
    <property type="entry name" value="ABC_transporter-like_ATP-bd"/>
</dbReference>
<keyword evidence="2" id="KW-0547">Nucleotide-binding</keyword>
<dbReference type="InterPro" id="IPR027417">
    <property type="entry name" value="P-loop_NTPase"/>
</dbReference>
<dbReference type="Pfam" id="PF12399">
    <property type="entry name" value="BCA_ABC_TP_C"/>
    <property type="match status" value="1"/>
</dbReference>
<dbReference type="GO" id="GO:0005524">
    <property type="term" value="F:ATP binding"/>
    <property type="evidence" value="ECO:0007669"/>
    <property type="project" value="UniProtKB-KW"/>
</dbReference>
<dbReference type="GO" id="GO:0005886">
    <property type="term" value="C:plasma membrane"/>
    <property type="evidence" value="ECO:0007669"/>
    <property type="project" value="TreeGrafter"/>
</dbReference>
<evidence type="ECO:0000256" key="2">
    <source>
        <dbReference type="ARBA" id="ARBA00022741"/>
    </source>
</evidence>
<gene>
    <name evidence="5" type="ORF">E8L99_19505</name>
</gene>
<dbReference type="Gene3D" id="3.40.50.300">
    <property type="entry name" value="P-loop containing nucleotide triphosphate hydrolases"/>
    <property type="match status" value="1"/>
</dbReference>
<feature type="domain" description="ABC transporter" evidence="4">
    <location>
        <begin position="18"/>
        <end position="266"/>
    </location>
</feature>
<proteinExistence type="predicted"/>